<dbReference type="GO" id="GO:0034451">
    <property type="term" value="C:centriolar satellite"/>
    <property type="evidence" value="ECO:0007669"/>
    <property type="project" value="TreeGrafter"/>
</dbReference>
<dbReference type="PANTHER" id="PTHR22367">
    <property type="entry name" value="COILED-COIL DOMAIN-CONTAINING PROTEIN 14"/>
    <property type="match status" value="1"/>
</dbReference>
<name>A0AAW1C887_CROAD</name>
<keyword evidence="4" id="KW-1185">Reference proteome</keyword>
<accession>A0AAW1C887</accession>
<feature type="compositionally biased region" description="Polar residues" evidence="2">
    <location>
        <begin position="297"/>
        <end position="309"/>
    </location>
</feature>
<gene>
    <name evidence="3" type="ORF">NXF25_001705</name>
</gene>
<feature type="compositionally biased region" description="Low complexity" evidence="2">
    <location>
        <begin position="312"/>
        <end position="335"/>
    </location>
</feature>
<evidence type="ECO:0000256" key="1">
    <source>
        <dbReference type="SAM" id="Coils"/>
    </source>
</evidence>
<dbReference type="GO" id="GO:0071539">
    <property type="term" value="P:protein localization to centrosome"/>
    <property type="evidence" value="ECO:0007669"/>
    <property type="project" value="TreeGrafter"/>
</dbReference>
<proteinExistence type="predicted"/>
<dbReference type="Pfam" id="PF15254">
    <property type="entry name" value="CCDC14"/>
    <property type="match status" value="1"/>
</dbReference>
<organism evidence="3 4">
    <name type="scientific">Crotalus adamanteus</name>
    <name type="common">Eastern diamondback rattlesnake</name>
    <dbReference type="NCBI Taxonomy" id="8729"/>
    <lineage>
        <taxon>Eukaryota</taxon>
        <taxon>Metazoa</taxon>
        <taxon>Chordata</taxon>
        <taxon>Craniata</taxon>
        <taxon>Vertebrata</taxon>
        <taxon>Euteleostomi</taxon>
        <taxon>Lepidosauria</taxon>
        <taxon>Squamata</taxon>
        <taxon>Bifurcata</taxon>
        <taxon>Unidentata</taxon>
        <taxon>Episquamata</taxon>
        <taxon>Toxicofera</taxon>
        <taxon>Serpentes</taxon>
        <taxon>Colubroidea</taxon>
        <taxon>Viperidae</taxon>
        <taxon>Crotalinae</taxon>
        <taxon>Crotalus</taxon>
    </lineage>
</organism>
<sequence length="984" mass="109391">MGAYLRPFPLKSRWGLPIVSRDARDLAGFPTRARMARPGCLKHKALTSGRLTGSAKLTNRKKQIAPKKVAYTESDAGYSLYSTDSEDQVAHIHHGLDRCASLLRDILQNESQGMAGSSQTAMKTTTFRAASRPLLSKMCGAKKRGAKKKTLSANVQKETASELNRKVVSGNETAAEKDVTPLSTKQAFVVKSIHGPCTQHSPVMHQKLYEHAQSQMPLLNIHPPVKSSDIPDIPLSIIPEEAYQPVTTFNGHLPTSTPALSPQQAVNPSVVHPDLPVDTCSQCISRMGPVLVPGDFRTSSSMAQTQPSALCSAPPHVAPSAPSNLPSSAILSPSAGREAVSEDTHKEQFNEAELIRCIQAQLALLQAREREREQKEAIRNCPDVDPVLSKPPITKEPEISEEYHEDTLSEENTLDGIDMAPVRDTSCQTSFSTEILKPKKNSVQKRVQKVKTVKYLLAELKALLTDQDSETLGVLDEIDDTTSLLPAAFENTNVQAEIALALQPLRSENAQLRRRLRILNQQLKEQNRAEKECSLDSNLEVVSLQSLNMTLQSQLNESIRSIELLQDKNEEFIKILESQKEENKRLIRQIHEKEQELLEKKQQHDIDSTKLKIEADEMLTNVKTYQYKLEAAERENQILGITLRQRDAEVNRLRELTWALQGSMSKLLSDLTGDMAKPRQVSSLSKALLEIHEKQLQPDACPLSDSIINYLKKLELDTVPTNLEPLLSEGEMKEPKEVLDVRAEEHPAQENQVVADKTLASRNLSVFQKLEAEAASCLSTLGGHELDETIYIPLSSSPSQKPVTATERKTVIQQNLIPHKLECDSKQPSKLGMLSSTKTCDKFSGIFDRKMTVENKSETLGRIERLEGERLQMQPEERTNGSAKVILNNPDRLQPDKHCYVQKGNGQKNPGISASDSSFSTLDWMSGKSEWTISSFSTFTSRDEEDFKNGLAALDANIARLQKTLQNSLKKQGDFENTSVVQNN</sequence>
<dbReference type="AlphaFoldDB" id="A0AAW1C887"/>
<comment type="caution">
    <text evidence="3">The sequence shown here is derived from an EMBL/GenBank/DDBJ whole genome shotgun (WGS) entry which is preliminary data.</text>
</comment>
<protein>
    <submittedName>
        <fullName evidence="3">Coiled-coil domain-containing protein 14</fullName>
    </submittedName>
</protein>
<evidence type="ECO:0000313" key="4">
    <source>
        <dbReference type="Proteomes" id="UP001474421"/>
    </source>
</evidence>
<evidence type="ECO:0000256" key="2">
    <source>
        <dbReference type="SAM" id="MobiDB-lite"/>
    </source>
</evidence>
<dbReference type="PANTHER" id="PTHR22367:SF2">
    <property type="entry name" value="COILED-COIL DOMAIN-CONTAINING PROTEIN 14"/>
    <property type="match status" value="1"/>
</dbReference>
<feature type="coiled-coil region" evidence="1">
    <location>
        <begin position="562"/>
        <end position="635"/>
    </location>
</feature>
<feature type="region of interest" description="Disordered" evidence="2">
    <location>
        <begin position="296"/>
        <end position="345"/>
    </location>
</feature>
<feature type="coiled-coil region" evidence="1">
    <location>
        <begin position="502"/>
        <end position="529"/>
    </location>
</feature>
<keyword evidence="1" id="KW-0175">Coiled coil</keyword>
<dbReference type="EMBL" id="JAOTOJ010000001">
    <property type="protein sequence ID" value="KAK9410530.1"/>
    <property type="molecule type" value="Genomic_DNA"/>
</dbReference>
<dbReference type="Proteomes" id="UP001474421">
    <property type="component" value="Unassembled WGS sequence"/>
</dbReference>
<reference evidence="3 4" key="1">
    <citation type="journal article" date="2024" name="Proc. Natl. Acad. Sci. U.S.A.">
        <title>The genetic regulatory architecture and epigenomic basis for age-related changes in rattlesnake venom.</title>
        <authorList>
            <person name="Hogan M.P."/>
            <person name="Holding M.L."/>
            <person name="Nystrom G.S."/>
            <person name="Colston T.J."/>
            <person name="Bartlett D.A."/>
            <person name="Mason A.J."/>
            <person name="Ellsworth S.A."/>
            <person name="Rautsaw R.M."/>
            <person name="Lawrence K.C."/>
            <person name="Strickland J.L."/>
            <person name="He B."/>
            <person name="Fraser P."/>
            <person name="Margres M.J."/>
            <person name="Gilbert D.M."/>
            <person name="Gibbs H.L."/>
            <person name="Parkinson C.L."/>
            <person name="Rokyta D.R."/>
        </authorList>
    </citation>
    <scope>NUCLEOTIDE SEQUENCE [LARGE SCALE GENOMIC DNA]</scope>
    <source>
        <strain evidence="3">DRR0105</strain>
    </source>
</reference>
<dbReference type="InterPro" id="IPR029343">
    <property type="entry name" value="CCDC14"/>
</dbReference>
<evidence type="ECO:0000313" key="3">
    <source>
        <dbReference type="EMBL" id="KAK9410530.1"/>
    </source>
</evidence>